<comment type="caution">
    <text evidence="2">The sequence shown here is derived from an EMBL/GenBank/DDBJ whole genome shotgun (WGS) entry which is preliminary data.</text>
</comment>
<dbReference type="InterPro" id="IPR002937">
    <property type="entry name" value="Amino_oxidase"/>
</dbReference>
<dbReference type="Pfam" id="PF01593">
    <property type="entry name" value="Amino_oxidase"/>
    <property type="match status" value="1"/>
</dbReference>
<name>A0ABP7SHQ2_9BURK</name>
<evidence type="ECO:0000313" key="2">
    <source>
        <dbReference type="EMBL" id="GAA4011893.1"/>
    </source>
</evidence>
<protein>
    <recommendedName>
        <fullName evidence="1">Amine oxidase domain-containing protein</fullName>
    </recommendedName>
</protein>
<dbReference type="Gene3D" id="3.50.50.60">
    <property type="entry name" value="FAD/NAD(P)-binding domain"/>
    <property type="match status" value="1"/>
</dbReference>
<dbReference type="Proteomes" id="UP001501353">
    <property type="component" value="Unassembled WGS sequence"/>
</dbReference>
<proteinExistence type="predicted"/>
<evidence type="ECO:0000259" key="1">
    <source>
        <dbReference type="Pfam" id="PF01593"/>
    </source>
</evidence>
<gene>
    <name evidence="2" type="ORF">GCM10022212_01610</name>
</gene>
<evidence type="ECO:0000313" key="3">
    <source>
        <dbReference type="Proteomes" id="UP001501353"/>
    </source>
</evidence>
<dbReference type="InterPro" id="IPR036188">
    <property type="entry name" value="FAD/NAD-bd_sf"/>
</dbReference>
<dbReference type="RefSeq" id="WP_344761301.1">
    <property type="nucleotide sequence ID" value="NZ_BAAAZE010000001.1"/>
</dbReference>
<dbReference type="EMBL" id="BAAAZE010000001">
    <property type="protein sequence ID" value="GAA4011893.1"/>
    <property type="molecule type" value="Genomic_DNA"/>
</dbReference>
<dbReference type="SUPFAM" id="SSF51905">
    <property type="entry name" value="FAD/NAD(P)-binding domain"/>
    <property type="match status" value="1"/>
</dbReference>
<feature type="domain" description="Amine oxidase" evidence="1">
    <location>
        <begin position="11"/>
        <end position="62"/>
    </location>
</feature>
<sequence>MQVLIAGGGLAGIPYLLLETQARLGGRIFSQPVAADAGFGVDLWPTWFWPHQQRMLRLCAELWGGGAKLGLVIPK</sequence>
<keyword evidence="3" id="KW-1185">Reference proteome</keyword>
<accession>A0ABP7SHQ2</accession>
<reference evidence="3" key="1">
    <citation type="journal article" date="2019" name="Int. J. Syst. Evol. Microbiol.">
        <title>The Global Catalogue of Microorganisms (GCM) 10K type strain sequencing project: providing services to taxonomists for standard genome sequencing and annotation.</title>
        <authorList>
            <consortium name="The Broad Institute Genomics Platform"/>
            <consortium name="The Broad Institute Genome Sequencing Center for Infectious Disease"/>
            <person name="Wu L."/>
            <person name="Ma J."/>
        </authorList>
    </citation>
    <scope>NUCLEOTIDE SEQUENCE [LARGE SCALE GENOMIC DNA]</scope>
    <source>
        <strain evidence="3">JCM 16673</strain>
    </source>
</reference>
<organism evidence="2 3">
    <name type="scientific">Actimicrobium antarcticum</name>
    <dbReference type="NCBI Taxonomy" id="1051899"/>
    <lineage>
        <taxon>Bacteria</taxon>
        <taxon>Pseudomonadati</taxon>
        <taxon>Pseudomonadota</taxon>
        <taxon>Betaproteobacteria</taxon>
        <taxon>Burkholderiales</taxon>
        <taxon>Oxalobacteraceae</taxon>
        <taxon>Actimicrobium</taxon>
    </lineage>
</organism>